<dbReference type="Gene3D" id="3.40.50.300">
    <property type="entry name" value="P-loop containing nucleotide triphosphate hydrolases"/>
    <property type="match status" value="1"/>
</dbReference>
<dbReference type="GO" id="GO:0003677">
    <property type="term" value="F:DNA binding"/>
    <property type="evidence" value="ECO:0007669"/>
    <property type="project" value="InterPro"/>
</dbReference>
<proteinExistence type="predicted"/>
<dbReference type="GO" id="GO:0004016">
    <property type="term" value="F:adenylate cyclase activity"/>
    <property type="evidence" value="ECO:0007669"/>
    <property type="project" value="TreeGrafter"/>
</dbReference>
<keyword evidence="2" id="KW-0067">ATP-binding</keyword>
<protein>
    <submittedName>
        <fullName evidence="4">Helix-turn-helix transcriptional regulator</fullName>
    </submittedName>
</protein>
<dbReference type="Gene3D" id="1.10.10.10">
    <property type="entry name" value="Winged helix-like DNA-binding domain superfamily/Winged helix DNA-binding domain"/>
    <property type="match status" value="1"/>
</dbReference>
<organism evidence="4 5">
    <name type="scientific">Streptomyces cyaneochromogenes</name>
    <dbReference type="NCBI Taxonomy" id="2496836"/>
    <lineage>
        <taxon>Bacteria</taxon>
        <taxon>Bacillati</taxon>
        <taxon>Actinomycetota</taxon>
        <taxon>Actinomycetes</taxon>
        <taxon>Kitasatosporales</taxon>
        <taxon>Streptomycetaceae</taxon>
        <taxon>Streptomyces</taxon>
    </lineage>
</organism>
<dbReference type="SMART" id="SM00382">
    <property type="entry name" value="AAA"/>
    <property type="match status" value="1"/>
</dbReference>
<dbReference type="KEGG" id="scya:EJ357_32425"/>
<evidence type="ECO:0000256" key="1">
    <source>
        <dbReference type="ARBA" id="ARBA00022741"/>
    </source>
</evidence>
<dbReference type="SUPFAM" id="SSF46894">
    <property type="entry name" value="C-terminal effector domain of the bipartite response regulators"/>
    <property type="match status" value="1"/>
</dbReference>
<dbReference type="InterPro" id="IPR003593">
    <property type="entry name" value="AAA+_ATPase"/>
</dbReference>
<dbReference type="SMART" id="SM00421">
    <property type="entry name" value="HTH_LUXR"/>
    <property type="match status" value="1"/>
</dbReference>
<dbReference type="InterPro" id="IPR036388">
    <property type="entry name" value="WH-like_DNA-bd_sf"/>
</dbReference>
<dbReference type="EMBL" id="CP034539">
    <property type="protein sequence ID" value="AZQ37580.1"/>
    <property type="molecule type" value="Genomic_DNA"/>
</dbReference>
<dbReference type="GO" id="GO:0006355">
    <property type="term" value="P:regulation of DNA-templated transcription"/>
    <property type="evidence" value="ECO:0007669"/>
    <property type="project" value="InterPro"/>
</dbReference>
<dbReference type="InterPro" id="IPR041664">
    <property type="entry name" value="AAA_16"/>
</dbReference>
<dbReference type="PROSITE" id="PS50043">
    <property type="entry name" value="HTH_LUXR_2"/>
    <property type="match status" value="1"/>
</dbReference>
<dbReference type="RefSeq" id="WP_126395269.1">
    <property type="nucleotide sequence ID" value="NZ_CP034539.1"/>
</dbReference>
<evidence type="ECO:0000259" key="3">
    <source>
        <dbReference type="PROSITE" id="PS50043"/>
    </source>
</evidence>
<reference evidence="4 5" key="1">
    <citation type="journal article" date="2019" name="Int. J. Syst. Evol. Microbiol.">
        <title>Streptomyces cyaneochromogenes sp. nov., a blue pigment-producing actinomycete from manganese-contaminated soil.</title>
        <authorList>
            <person name="Tang X."/>
            <person name="Zhao J."/>
            <person name="Li K."/>
            <person name="Chen Z."/>
            <person name="Sun Y."/>
            <person name="Gao J."/>
        </authorList>
    </citation>
    <scope>NUCLEOTIDE SEQUENCE [LARGE SCALE GENOMIC DNA]</scope>
    <source>
        <strain evidence="4 5">MK-45</strain>
    </source>
</reference>
<evidence type="ECO:0000313" key="4">
    <source>
        <dbReference type="EMBL" id="AZQ37580.1"/>
    </source>
</evidence>
<dbReference type="SUPFAM" id="SSF52540">
    <property type="entry name" value="P-loop containing nucleoside triphosphate hydrolases"/>
    <property type="match status" value="1"/>
</dbReference>
<sequence>MLAPVESRSVSPVFVGRAAELETLHDALAHASGGEPQALVIGGEAGVGKTRLVEEFAGAAAREGAVVVLGGCVEIGADGLPFAPFSTALRALRRDLPEELAAAAAGQEEELARLLPELGEAPPSRGADRSDEEGMARLFELTARLLERVAADRTVVVALEDLHWADASTRHLLSYLFRTLRTGRLVVLATYRSDDIHRRHPLRPLLAELDRLRTVRRIELGRFNRAEVGRQIAGILATEPDPAQVDEIFERSDGNAFFVEELAVATHEDSCSGLTDSLRDLLLVRVERLPESAQRVARIVAEGGSTVEYRLLAAVARLAEDDLIEALRAAVNANILIAAPGGDGYRFRHSLVREAVGDDLLPGERSRLNRRYAEALEADPTLVPADERVMRLASYWYHAHDPAKALPAVLDASVTARRRHAHSEQLRLLERAMELWDSAPEDVRATLRPVDYTEVYPPCGCDPATTPLRYLDLMAEAAVAGRLCGERERALKITKRALHLLEEEGDPLRAAWFWVQRSRLVQAQARGDGWKELATAQQLVRGLPPSEVHAEVLAAAANWSMLHDPGPDAMTAAERAVEYARMVGAEDIEFNARLTLGGLMVDAGQIEAGLAEMYEVRDEAVARGLTAVVGRSHVNLPSALEGIGRSEEAVALLREGLRLTQNMGLRDSEAWIWANLAESLFSLGRWEEAAEAAVNAQRTGQSAKPRGGGSNWLAHLALARGEVAEAAHHLAAARASYGTHDPMPQNNLPMAYVTIGTAAAEGRVLDARAEADRALSAGFPPGTQRYAWPLLLAAALAESDARAPAPPAAQEGRAAFLKRLFEAVRKLTTGAPLWLAYDKWTRAELDRAESRATPDTWSDVVTAFEALERPHDLAQVRHRLAEALLAIGGDDERARATELLRLARATATHLGARPLADATAHLAQRARLSLTAAPPPTDPADSLGLTTRERDVLRLVSAGRTNRQIAEELFISPKTASVHVSNILGKLGVSGRGEAAAMAHRLGLFSAETVTSGTRS</sequence>
<gene>
    <name evidence="4" type="ORF">EJ357_32425</name>
</gene>
<dbReference type="InterPro" id="IPR011990">
    <property type="entry name" value="TPR-like_helical_dom_sf"/>
</dbReference>
<dbReference type="GO" id="GO:0005737">
    <property type="term" value="C:cytoplasm"/>
    <property type="evidence" value="ECO:0007669"/>
    <property type="project" value="TreeGrafter"/>
</dbReference>
<keyword evidence="5" id="KW-1185">Reference proteome</keyword>
<dbReference type="InterPro" id="IPR016032">
    <property type="entry name" value="Sig_transdc_resp-reg_C-effctor"/>
</dbReference>
<dbReference type="AlphaFoldDB" id="A0A3S9MEJ0"/>
<evidence type="ECO:0000313" key="5">
    <source>
        <dbReference type="Proteomes" id="UP000280298"/>
    </source>
</evidence>
<dbReference type="Pfam" id="PF00196">
    <property type="entry name" value="GerE"/>
    <property type="match status" value="1"/>
</dbReference>
<dbReference type="PANTHER" id="PTHR16305:SF35">
    <property type="entry name" value="TRANSCRIPTIONAL ACTIVATOR DOMAIN"/>
    <property type="match status" value="1"/>
</dbReference>
<feature type="domain" description="HTH luxR-type" evidence="3">
    <location>
        <begin position="938"/>
        <end position="1003"/>
    </location>
</feature>
<dbReference type="Gene3D" id="1.25.40.10">
    <property type="entry name" value="Tetratricopeptide repeat domain"/>
    <property type="match status" value="1"/>
</dbReference>
<dbReference type="Pfam" id="PF13191">
    <property type="entry name" value="AAA_16"/>
    <property type="match status" value="1"/>
</dbReference>
<dbReference type="CDD" id="cd06170">
    <property type="entry name" value="LuxR_C_like"/>
    <property type="match status" value="1"/>
</dbReference>
<dbReference type="OrthoDB" id="5476461at2"/>
<keyword evidence="1" id="KW-0547">Nucleotide-binding</keyword>
<dbReference type="PANTHER" id="PTHR16305">
    <property type="entry name" value="TESTICULAR SOLUBLE ADENYLYL CYCLASE"/>
    <property type="match status" value="1"/>
</dbReference>
<dbReference type="InterPro" id="IPR027417">
    <property type="entry name" value="P-loop_NTPase"/>
</dbReference>
<dbReference type="GO" id="GO:0005524">
    <property type="term" value="F:ATP binding"/>
    <property type="evidence" value="ECO:0007669"/>
    <property type="project" value="UniProtKB-KW"/>
</dbReference>
<evidence type="ECO:0000256" key="2">
    <source>
        <dbReference type="ARBA" id="ARBA00022840"/>
    </source>
</evidence>
<accession>A0A3S9MEJ0</accession>
<dbReference type="InterPro" id="IPR000792">
    <property type="entry name" value="Tscrpt_reg_LuxR_C"/>
</dbReference>
<dbReference type="Proteomes" id="UP000280298">
    <property type="component" value="Chromosome"/>
</dbReference>
<dbReference type="PRINTS" id="PR00038">
    <property type="entry name" value="HTHLUXR"/>
</dbReference>
<name>A0A3S9MEJ0_9ACTN</name>
<dbReference type="SUPFAM" id="SSF48452">
    <property type="entry name" value="TPR-like"/>
    <property type="match status" value="1"/>
</dbReference>